<evidence type="ECO:0000313" key="3">
    <source>
        <dbReference type="EMBL" id="MFD1609829.1"/>
    </source>
</evidence>
<sequence length="621" mass="71565">MGAQMNLFDIELVNNKGKTKDIRSEAQANRKVAYDVGEKVGGSRKDEAALRKAFEESHTENNLKELESLSAVTAAEMITKTELFKHFSLEDEKERGTEPVVARIKQLLIQRIDKIPANDSAESRQQFLRAANFIQFELEYIFTLDELVEWVYEIRSHMRYEKLDPSYVKNRIGYAEHILKSNSDEEEKAKAKKDLRAYKKQLKNIEIASKTPLRVLGKSFTNFFINASSANATINNVEKKVKSWEDLLSPKKAIKKRTANKPVWEREFPERPDRYGGRVSMIRTGEQLMNEFNFRGVEFGNWTNDEIGANHIFRSSEAFYDLIDILRLKHKESVSLDGSLAMAYGSRGRGSALGHYEPARKVINLTRNRGSLGIMAHEWFHALDNYLYDVSHSYQNGLTGYLSDWSGAGNSISPLIIDTFQGLMKAIKEGTSLRLIDNTNKPNDRWRIGSSLANLYKEKDSLSEVIVELKIQSNEQLERKLTYSLPSFLNAKDYEKIKQNEINKNEREFVKKIQALAWLHEQETGERLEKIPVPTDRTQFYNNAIELDRNKEGKYWSSNVELAARAFEAYIEDLLKDNDMKNDYLVCGTNDSKAFPIGEERKKINTYFDILFIHLRQNNLA</sequence>
<keyword evidence="1" id="KW-0175">Coiled coil</keyword>
<dbReference type="RefSeq" id="WP_379599354.1">
    <property type="nucleotide sequence ID" value="NZ_JBHUDE010000163.1"/>
</dbReference>
<evidence type="ECO:0000259" key="2">
    <source>
        <dbReference type="Pfam" id="PF18796"/>
    </source>
</evidence>
<evidence type="ECO:0000256" key="1">
    <source>
        <dbReference type="SAM" id="Coils"/>
    </source>
</evidence>
<dbReference type="Proteomes" id="UP001597221">
    <property type="component" value="Unassembled WGS sequence"/>
</dbReference>
<organism evidence="3 4">
    <name type="scientific">Oceanobacillus luteolus</name>
    <dbReference type="NCBI Taxonomy" id="1274358"/>
    <lineage>
        <taxon>Bacteria</taxon>
        <taxon>Bacillati</taxon>
        <taxon>Bacillota</taxon>
        <taxon>Bacilli</taxon>
        <taxon>Bacillales</taxon>
        <taxon>Bacillaceae</taxon>
        <taxon>Oceanobacillus</taxon>
    </lineage>
</organism>
<dbReference type="Pfam" id="PF18796">
    <property type="entry name" value="LPD1"/>
    <property type="match status" value="1"/>
</dbReference>
<proteinExistence type="predicted"/>
<feature type="domain" description="Large polyvalent protein-associated" evidence="2">
    <location>
        <begin position="547"/>
        <end position="618"/>
    </location>
</feature>
<comment type="caution">
    <text evidence="3">The sequence shown here is derived from an EMBL/GenBank/DDBJ whole genome shotgun (WGS) entry which is preliminary data.</text>
</comment>
<dbReference type="EMBL" id="JBHUDE010000163">
    <property type="protein sequence ID" value="MFD1609829.1"/>
    <property type="molecule type" value="Genomic_DNA"/>
</dbReference>
<accession>A0ABW4HYA5</accession>
<gene>
    <name evidence="3" type="ORF">ACFSBH_19605</name>
</gene>
<keyword evidence="4" id="KW-1185">Reference proteome</keyword>
<dbReference type="InterPro" id="IPR041047">
    <property type="entry name" value="LPD1"/>
</dbReference>
<evidence type="ECO:0000313" key="4">
    <source>
        <dbReference type="Proteomes" id="UP001597221"/>
    </source>
</evidence>
<protein>
    <submittedName>
        <fullName evidence="3">LPD1 domain-containing protein</fullName>
    </submittedName>
</protein>
<name>A0ABW4HYA5_9BACI</name>
<reference evidence="4" key="1">
    <citation type="journal article" date="2019" name="Int. J. Syst. Evol. Microbiol.">
        <title>The Global Catalogue of Microorganisms (GCM) 10K type strain sequencing project: providing services to taxonomists for standard genome sequencing and annotation.</title>
        <authorList>
            <consortium name="The Broad Institute Genomics Platform"/>
            <consortium name="The Broad Institute Genome Sequencing Center for Infectious Disease"/>
            <person name="Wu L."/>
            <person name="Ma J."/>
        </authorList>
    </citation>
    <scope>NUCLEOTIDE SEQUENCE [LARGE SCALE GENOMIC DNA]</scope>
    <source>
        <strain evidence="4">CGMCC 1.12376</strain>
    </source>
</reference>
<feature type="coiled-coil region" evidence="1">
    <location>
        <begin position="181"/>
        <end position="247"/>
    </location>
</feature>